<comment type="subunit">
    <text evidence="7">Associated with the spliceosome.</text>
</comment>
<dbReference type="GO" id="GO:0005681">
    <property type="term" value="C:spliceosomal complex"/>
    <property type="evidence" value="ECO:0007669"/>
    <property type="project" value="UniProtKB-UniRule"/>
</dbReference>
<evidence type="ECO:0000259" key="9">
    <source>
        <dbReference type="Pfam" id="PF11708"/>
    </source>
</evidence>
<dbReference type="Proteomes" id="UP000444721">
    <property type="component" value="Unassembled WGS sequence"/>
</dbReference>
<feature type="region of interest" description="Disordered" evidence="8">
    <location>
        <begin position="189"/>
        <end position="268"/>
    </location>
</feature>
<comment type="function">
    <text evidence="7">Involved in pre-mRNA splicing.</text>
</comment>
<dbReference type="InterPro" id="IPR021715">
    <property type="entry name" value="Slu7_dom"/>
</dbReference>
<feature type="compositionally biased region" description="Low complexity" evidence="8">
    <location>
        <begin position="460"/>
        <end position="479"/>
    </location>
</feature>
<accession>A0A6A5C9M8</accession>
<evidence type="ECO:0000256" key="1">
    <source>
        <dbReference type="ARBA" id="ARBA00004123"/>
    </source>
</evidence>
<evidence type="ECO:0000256" key="7">
    <source>
        <dbReference type="RuleBase" id="RU367071"/>
    </source>
</evidence>
<feature type="region of interest" description="Disordered" evidence="8">
    <location>
        <begin position="578"/>
        <end position="601"/>
    </location>
</feature>
<evidence type="ECO:0000313" key="10">
    <source>
        <dbReference type="EMBL" id="KAF0982065.1"/>
    </source>
</evidence>
<dbReference type="GO" id="GO:0000398">
    <property type="term" value="P:mRNA splicing, via spliceosome"/>
    <property type="evidence" value="ECO:0007669"/>
    <property type="project" value="UniProtKB-UniRule"/>
</dbReference>
<feature type="domain" description="Pre-mRNA-splicing factor SLU7" evidence="9">
    <location>
        <begin position="158"/>
        <end position="434"/>
    </location>
</feature>
<keyword evidence="3 7" id="KW-0507">mRNA processing</keyword>
<dbReference type="EMBL" id="VFQX01000012">
    <property type="protein sequence ID" value="KAF0982065.1"/>
    <property type="molecule type" value="Genomic_DNA"/>
</dbReference>
<evidence type="ECO:0000256" key="5">
    <source>
        <dbReference type="ARBA" id="ARBA00023187"/>
    </source>
</evidence>
<comment type="subcellular location">
    <subcellularLocation>
        <location evidence="1 7">Nucleus</location>
    </subcellularLocation>
</comment>
<keyword evidence="4 7" id="KW-0747">Spliceosome</keyword>
<evidence type="ECO:0000313" key="11">
    <source>
        <dbReference type="Proteomes" id="UP000444721"/>
    </source>
</evidence>
<proteinExistence type="inferred from homology"/>
<dbReference type="GeneID" id="68119141"/>
<dbReference type="Pfam" id="PF11708">
    <property type="entry name" value="Slu7"/>
    <property type="match status" value="1"/>
</dbReference>
<feature type="compositionally biased region" description="Basic and acidic residues" evidence="8">
    <location>
        <begin position="583"/>
        <end position="601"/>
    </location>
</feature>
<evidence type="ECO:0000256" key="3">
    <source>
        <dbReference type="ARBA" id="ARBA00022664"/>
    </source>
</evidence>
<dbReference type="RefSeq" id="XP_044566778.1">
    <property type="nucleotide sequence ID" value="XM_044702389.1"/>
</dbReference>
<dbReference type="OMA" id="KYAWESQ"/>
<evidence type="ECO:0000256" key="2">
    <source>
        <dbReference type="ARBA" id="ARBA00007203"/>
    </source>
</evidence>
<comment type="similarity">
    <text evidence="2 7">Belongs to the SLU7 family.</text>
</comment>
<dbReference type="InterPro" id="IPR039974">
    <property type="entry name" value="Splicing_factor_SLU7"/>
</dbReference>
<keyword evidence="6 7" id="KW-0539">Nucleus</keyword>
<feature type="region of interest" description="Disordered" evidence="8">
    <location>
        <begin position="1"/>
        <end position="37"/>
    </location>
</feature>
<feature type="compositionally biased region" description="Basic and acidic residues" evidence="8">
    <location>
        <begin position="517"/>
        <end position="560"/>
    </location>
</feature>
<evidence type="ECO:0000256" key="8">
    <source>
        <dbReference type="SAM" id="MobiDB-lite"/>
    </source>
</evidence>
<dbReference type="VEuPathDB" id="AmoebaDB:FDP41_011926"/>
<gene>
    <name evidence="10" type="ORF">FDP41_011926</name>
</gene>
<feature type="region of interest" description="Disordered" evidence="8">
    <location>
        <begin position="459"/>
        <end position="560"/>
    </location>
</feature>
<keyword evidence="11" id="KW-1185">Reference proteome</keyword>
<feature type="compositionally biased region" description="Acidic residues" evidence="8">
    <location>
        <begin position="226"/>
        <end position="249"/>
    </location>
</feature>
<dbReference type="AlphaFoldDB" id="A0A6A5C9M8"/>
<dbReference type="PANTHER" id="PTHR12942">
    <property type="entry name" value="STEP II SPLICING FACTOR SLU7"/>
    <property type="match status" value="1"/>
</dbReference>
<dbReference type="GO" id="GO:0030628">
    <property type="term" value="F:pre-mRNA 3'-splice site binding"/>
    <property type="evidence" value="ECO:0007669"/>
    <property type="project" value="UniProtKB-UniRule"/>
</dbReference>
<feature type="compositionally biased region" description="Polar residues" evidence="8">
    <location>
        <begin position="487"/>
        <end position="516"/>
    </location>
</feature>
<protein>
    <recommendedName>
        <fullName evidence="7">Pre-mRNA-splicing factor SLU7</fullName>
    </recommendedName>
</protein>
<dbReference type="VEuPathDB" id="AmoebaDB:NfTy_022740"/>
<comment type="caution">
    <text evidence="10">The sequence shown here is derived from an EMBL/GenBank/DDBJ whole genome shotgun (WGS) entry which is preliminary data.</text>
</comment>
<dbReference type="OrthoDB" id="249612at2759"/>
<evidence type="ECO:0000256" key="4">
    <source>
        <dbReference type="ARBA" id="ARBA00022728"/>
    </source>
</evidence>
<name>A0A6A5C9M8_NAEFO</name>
<reference evidence="10 11" key="1">
    <citation type="journal article" date="2019" name="Sci. Rep.">
        <title>Nanopore sequencing improves the draft genome of the human pathogenic amoeba Naegleria fowleri.</title>
        <authorList>
            <person name="Liechti N."/>
            <person name="Schurch N."/>
            <person name="Bruggmann R."/>
            <person name="Wittwer M."/>
        </authorList>
    </citation>
    <scope>NUCLEOTIDE SEQUENCE [LARGE SCALE GENOMIC DNA]</scope>
    <source>
        <strain evidence="10 11">ATCC 30894</strain>
    </source>
</reference>
<dbReference type="VEuPathDB" id="AmoebaDB:NF0068300"/>
<keyword evidence="5 7" id="KW-0508">mRNA splicing</keyword>
<sequence length="601" mass="68972">MSKHATIDNNSSSDGLVAKSDAVASSQRLSREEYKKQQLIEEARKNGLIMPEKDEQGRDINPHIPQYIKQAPWYVDKGAPSLDHQRYSEQEREEFSNWYNRGIKVLAATKYRKGACKNCGAMTHATKDCTERPRRKGAAVTNLDIAPDEYVQQVELKGFEAKRDRWNGYNPDLYSKEVIEMHQELEQERKKIKDRKLHEKMIEKQKRKEEMKKKMNGESSDKQKEDDDNSSSDDDEYFSSSDSGDEDLEQSARNGKKEVKTASVSQSMRTREDIPKYLYNLELDSAHYDPKTRSMRGNPLPFVDPSEATYVGDNALKKSGEYQEFIQAQKFMWDAGKRGEDINLAAVPTQAFMGFSTFLSKKKELEESRKKAVIERYGGEKFLNKPTEFESAQTENYAEYSTSGRIIGGKQQATIKSKYEEDMYYNGHTSVFGSYWDPKKGWGFKCCKQFDRKSYCTNISPQTNTATSPASSSTVHSSNGDVLPPAKSSSQNTVSATNNKTQQPRTTNLTNNNNHASRQDGRQDGKQDGRVQNESSKPKKDFAVPIPQEKKRKVDEKTSWNEKKTKYSGYDHHNYTVSEQEMEEYRKNKTLFDDPMKDYKD</sequence>
<evidence type="ECO:0000256" key="6">
    <source>
        <dbReference type="ARBA" id="ARBA00023242"/>
    </source>
</evidence>
<organism evidence="10 11">
    <name type="scientific">Naegleria fowleri</name>
    <name type="common">Brain eating amoeba</name>
    <dbReference type="NCBI Taxonomy" id="5763"/>
    <lineage>
        <taxon>Eukaryota</taxon>
        <taxon>Discoba</taxon>
        <taxon>Heterolobosea</taxon>
        <taxon>Tetramitia</taxon>
        <taxon>Eutetramitia</taxon>
        <taxon>Vahlkampfiidae</taxon>
        <taxon>Naegleria</taxon>
    </lineage>
</organism>
<feature type="compositionally biased region" description="Basic and acidic residues" evidence="8">
    <location>
        <begin position="189"/>
        <end position="225"/>
    </location>
</feature>
<dbReference type="PANTHER" id="PTHR12942:SF2">
    <property type="entry name" value="PRE-MRNA-SPLICING FACTOR SLU7"/>
    <property type="match status" value="1"/>
</dbReference>